<dbReference type="PANTHER" id="PTHR12558">
    <property type="entry name" value="CELL DIVISION CYCLE 16,23,27"/>
    <property type="match status" value="1"/>
</dbReference>
<dbReference type="PANTHER" id="PTHR12558:SF13">
    <property type="entry name" value="CELL DIVISION CYCLE PROTEIN 27 HOMOLOG"/>
    <property type="match status" value="1"/>
</dbReference>
<dbReference type="Pfam" id="PF13424">
    <property type="entry name" value="TPR_12"/>
    <property type="match status" value="1"/>
</dbReference>
<dbReference type="EMBL" id="LUKF01000014">
    <property type="protein sequence ID" value="KYG63328.1"/>
    <property type="molecule type" value="Genomic_DNA"/>
</dbReference>
<protein>
    <submittedName>
        <fullName evidence="2">O-linked GlcNAc transferase</fullName>
    </submittedName>
</protein>
<evidence type="ECO:0000313" key="3">
    <source>
        <dbReference type="Proteomes" id="UP000075391"/>
    </source>
</evidence>
<comment type="caution">
    <text evidence="2">The sequence shown here is derived from an EMBL/GenBank/DDBJ whole genome shotgun (WGS) entry which is preliminary data.</text>
</comment>
<dbReference type="SUPFAM" id="SSF48452">
    <property type="entry name" value="TPR-like"/>
    <property type="match status" value="1"/>
</dbReference>
<name>A0A150WIA3_BDEBC</name>
<reference evidence="2 3" key="1">
    <citation type="submission" date="2016-03" db="EMBL/GenBank/DDBJ databases">
        <authorList>
            <person name="Ploux O."/>
        </authorList>
    </citation>
    <scope>NUCLEOTIDE SEQUENCE [LARGE SCALE GENOMIC DNA]</scope>
    <source>
        <strain evidence="2 3">BER2</strain>
    </source>
</reference>
<accession>A0A150WIA3</accession>
<dbReference type="GO" id="GO:0016740">
    <property type="term" value="F:transferase activity"/>
    <property type="evidence" value="ECO:0007669"/>
    <property type="project" value="UniProtKB-KW"/>
</dbReference>
<dbReference type="RefSeq" id="WP_063243689.1">
    <property type="nucleotide sequence ID" value="NZ_LUKF01000014.1"/>
</dbReference>
<dbReference type="Gene3D" id="1.25.40.10">
    <property type="entry name" value="Tetratricopeptide repeat domain"/>
    <property type="match status" value="2"/>
</dbReference>
<feature type="repeat" description="TPR" evidence="1">
    <location>
        <begin position="163"/>
        <end position="196"/>
    </location>
</feature>
<dbReference type="Pfam" id="PF13432">
    <property type="entry name" value="TPR_16"/>
    <property type="match status" value="1"/>
</dbReference>
<dbReference type="Proteomes" id="UP000075391">
    <property type="component" value="Unassembled WGS sequence"/>
</dbReference>
<feature type="repeat" description="TPR" evidence="1">
    <location>
        <begin position="231"/>
        <end position="264"/>
    </location>
</feature>
<gene>
    <name evidence="2" type="ORF">AZI85_04660</name>
</gene>
<evidence type="ECO:0000313" key="2">
    <source>
        <dbReference type="EMBL" id="KYG63328.1"/>
    </source>
</evidence>
<keyword evidence="1" id="KW-0802">TPR repeat</keyword>
<dbReference type="AlphaFoldDB" id="A0A150WIA3"/>
<dbReference type="PROSITE" id="PS50005">
    <property type="entry name" value="TPR"/>
    <property type="match status" value="3"/>
</dbReference>
<proteinExistence type="predicted"/>
<evidence type="ECO:0000256" key="1">
    <source>
        <dbReference type="PROSITE-ProRule" id="PRU00339"/>
    </source>
</evidence>
<organism evidence="2 3">
    <name type="scientific">Bdellovibrio bacteriovorus</name>
    <dbReference type="NCBI Taxonomy" id="959"/>
    <lineage>
        <taxon>Bacteria</taxon>
        <taxon>Pseudomonadati</taxon>
        <taxon>Bdellovibrionota</taxon>
        <taxon>Bdellovibrionia</taxon>
        <taxon>Bdellovibrionales</taxon>
        <taxon>Pseudobdellovibrionaceae</taxon>
        <taxon>Bdellovibrio</taxon>
    </lineage>
</organism>
<dbReference type="Pfam" id="PF14559">
    <property type="entry name" value="TPR_19"/>
    <property type="match status" value="1"/>
</dbReference>
<feature type="repeat" description="TPR" evidence="1">
    <location>
        <begin position="197"/>
        <end position="230"/>
    </location>
</feature>
<dbReference type="OrthoDB" id="5288945at2"/>
<dbReference type="InterPro" id="IPR019734">
    <property type="entry name" value="TPR_rpt"/>
</dbReference>
<sequence>MLENQIVQKSSEVSGSISNTESLIEESGKIYFDPQQAIAEFEAESQTEKETSVQDPRVAKFIQNAKLLMKHKEYALAMNLLRQASNVDSKNPATLHLLASCLETTSRLGEALIARKTLAKVDYNFENMCRYATTLYKLGRDQEALDKYFEALAILTEENDYLFEVYKNMGNIFVRQGDFDGAEEYYNKAYTMNSQSDVLLVNFGTLEVQRNDFEKSLYCFRKAVEINPENDKAWVGLAMVHNQFGDSDLAWANIESALDINPQNRTAVHLAANWGLRDGKIQKAIDALQTYLSSVEEDEDMSLVLINLFCSAGQVDKALIEMERVLLWNPDHKEVRTLKKKILQSQKVA</sequence>
<keyword evidence="2" id="KW-0808">Transferase</keyword>
<dbReference type="InterPro" id="IPR011990">
    <property type="entry name" value="TPR-like_helical_dom_sf"/>
</dbReference>
<dbReference type="SMART" id="SM00028">
    <property type="entry name" value="TPR"/>
    <property type="match status" value="5"/>
</dbReference>